<dbReference type="NCBIfam" id="TIGR00083">
    <property type="entry name" value="ribF"/>
    <property type="match status" value="1"/>
</dbReference>
<dbReference type="InterPro" id="IPR014729">
    <property type="entry name" value="Rossmann-like_a/b/a_fold"/>
</dbReference>
<comment type="catalytic activity">
    <reaction evidence="13 15">
        <text>riboflavin + ATP = FMN + ADP + H(+)</text>
        <dbReference type="Rhea" id="RHEA:14357"/>
        <dbReference type="ChEBI" id="CHEBI:15378"/>
        <dbReference type="ChEBI" id="CHEBI:30616"/>
        <dbReference type="ChEBI" id="CHEBI:57986"/>
        <dbReference type="ChEBI" id="CHEBI:58210"/>
        <dbReference type="ChEBI" id="CHEBI:456216"/>
        <dbReference type="EC" id="2.7.1.26"/>
    </reaction>
</comment>
<dbReference type="GO" id="GO:0003919">
    <property type="term" value="F:FMN adenylyltransferase activity"/>
    <property type="evidence" value="ECO:0007669"/>
    <property type="project" value="UniProtKB-UniRule"/>
</dbReference>
<dbReference type="GO" id="GO:0005524">
    <property type="term" value="F:ATP binding"/>
    <property type="evidence" value="ECO:0007669"/>
    <property type="project" value="UniProtKB-UniRule"/>
</dbReference>
<evidence type="ECO:0000256" key="7">
    <source>
        <dbReference type="ARBA" id="ARBA00022695"/>
    </source>
</evidence>
<dbReference type="NCBIfam" id="NF004162">
    <property type="entry name" value="PRK05627.1-5"/>
    <property type="match status" value="1"/>
</dbReference>
<evidence type="ECO:0000256" key="9">
    <source>
        <dbReference type="ARBA" id="ARBA00022777"/>
    </source>
</evidence>
<comment type="catalytic activity">
    <reaction evidence="14 15">
        <text>FMN + ATP + H(+) = FAD + diphosphate</text>
        <dbReference type="Rhea" id="RHEA:17237"/>
        <dbReference type="ChEBI" id="CHEBI:15378"/>
        <dbReference type="ChEBI" id="CHEBI:30616"/>
        <dbReference type="ChEBI" id="CHEBI:33019"/>
        <dbReference type="ChEBI" id="CHEBI:57692"/>
        <dbReference type="ChEBI" id="CHEBI:58210"/>
        <dbReference type="EC" id="2.7.7.2"/>
    </reaction>
</comment>
<dbReference type="FunFam" id="2.40.30.30:FF:000003">
    <property type="entry name" value="Riboflavin biosynthesis protein"/>
    <property type="match status" value="1"/>
</dbReference>
<evidence type="ECO:0000256" key="8">
    <source>
        <dbReference type="ARBA" id="ARBA00022741"/>
    </source>
</evidence>
<keyword evidence="12" id="KW-0511">Multifunctional enzyme</keyword>
<dbReference type="RefSeq" id="WP_087916216.1">
    <property type="nucleotide sequence ID" value="NZ_CP021780.1"/>
</dbReference>
<evidence type="ECO:0000256" key="15">
    <source>
        <dbReference type="PIRNR" id="PIRNR004491"/>
    </source>
</evidence>
<dbReference type="SUPFAM" id="SSF82114">
    <property type="entry name" value="Riboflavin kinase-like"/>
    <property type="match status" value="1"/>
</dbReference>
<dbReference type="PANTHER" id="PTHR22749">
    <property type="entry name" value="RIBOFLAVIN KINASE/FMN ADENYLYLTRANSFERASE"/>
    <property type="match status" value="1"/>
</dbReference>
<evidence type="ECO:0000256" key="5">
    <source>
        <dbReference type="ARBA" id="ARBA00022643"/>
    </source>
</evidence>
<keyword evidence="9 15" id="KW-0418">Kinase</keyword>
<keyword evidence="11 15" id="KW-0067">ATP-binding</keyword>
<evidence type="ECO:0000256" key="3">
    <source>
        <dbReference type="ARBA" id="ARBA00005201"/>
    </source>
</evidence>
<evidence type="ECO:0000256" key="4">
    <source>
        <dbReference type="ARBA" id="ARBA00022630"/>
    </source>
</evidence>
<dbReference type="PANTHER" id="PTHR22749:SF6">
    <property type="entry name" value="RIBOFLAVIN KINASE"/>
    <property type="match status" value="1"/>
</dbReference>
<accession>A0A2Z2K757</accession>
<comment type="pathway">
    <text evidence="3 15">Cofactor biosynthesis; FMN biosynthesis; FMN from riboflavin (ATP route): step 1/1.</text>
</comment>
<dbReference type="UniPathway" id="UPA00277">
    <property type="reaction ID" value="UER00407"/>
</dbReference>
<dbReference type="UniPathway" id="UPA00276">
    <property type="reaction ID" value="UER00406"/>
</dbReference>
<dbReference type="GO" id="GO:0009231">
    <property type="term" value="P:riboflavin biosynthetic process"/>
    <property type="evidence" value="ECO:0007669"/>
    <property type="project" value="InterPro"/>
</dbReference>
<dbReference type="InterPro" id="IPR015864">
    <property type="entry name" value="FAD_synthase"/>
</dbReference>
<dbReference type="Gene3D" id="2.40.30.30">
    <property type="entry name" value="Riboflavin kinase-like"/>
    <property type="match status" value="1"/>
</dbReference>
<evidence type="ECO:0000256" key="11">
    <source>
        <dbReference type="ARBA" id="ARBA00022840"/>
    </source>
</evidence>
<comment type="similarity">
    <text evidence="15">Belongs to the ribF family.</text>
</comment>
<dbReference type="InterPro" id="IPR002606">
    <property type="entry name" value="Riboflavin_kinase_bac"/>
</dbReference>
<evidence type="ECO:0000313" key="18">
    <source>
        <dbReference type="Proteomes" id="UP000249890"/>
    </source>
</evidence>
<dbReference type="Gene3D" id="3.40.50.620">
    <property type="entry name" value="HUPs"/>
    <property type="match status" value="1"/>
</dbReference>
<dbReference type="Pfam" id="PF06574">
    <property type="entry name" value="FAD_syn"/>
    <property type="match status" value="1"/>
</dbReference>
<dbReference type="InterPro" id="IPR015865">
    <property type="entry name" value="Riboflavin_kinase_bac/euk"/>
</dbReference>
<evidence type="ECO:0000256" key="10">
    <source>
        <dbReference type="ARBA" id="ARBA00022827"/>
    </source>
</evidence>
<evidence type="ECO:0000256" key="6">
    <source>
        <dbReference type="ARBA" id="ARBA00022679"/>
    </source>
</evidence>
<keyword evidence="7 15" id="KW-0548">Nucleotidyltransferase</keyword>
<reference evidence="17 18" key="1">
    <citation type="submission" date="2017-06" db="EMBL/GenBank/DDBJ databases">
        <title>Complete genome sequence of Paenibacillus donghaensis KCTC 13049T isolated from East Sea sediment, South Korea.</title>
        <authorList>
            <person name="Jung B.K."/>
            <person name="Hong S.-J."/>
            <person name="Shin J.-H."/>
        </authorList>
    </citation>
    <scope>NUCLEOTIDE SEQUENCE [LARGE SCALE GENOMIC DNA]</scope>
    <source>
        <strain evidence="17 18">KCTC 13049</strain>
    </source>
</reference>
<dbReference type="GO" id="GO:0008531">
    <property type="term" value="F:riboflavin kinase activity"/>
    <property type="evidence" value="ECO:0007669"/>
    <property type="project" value="UniProtKB-UniRule"/>
</dbReference>
<dbReference type="GO" id="GO:0009398">
    <property type="term" value="P:FMN biosynthetic process"/>
    <property type="evidence" value="ECO:0007669"/>
    <property type="project" value="UniProtKB-UniRule"/>
</dbReference>
<keyword evidence="6 15" id="KW-0808">Transferase</keyword>
<dbReference type="EMBL" id="CP021780">
    <property type="protein sequence ID" value="ASA22216.1"/>
    <property type="molecule type" value="Genomic_DNA"/>
</dbReference>
<sequence length="315" mass="34607">MRTVTLTYPMPPETAAQWAQPQVAALGQFDGLHRGHASVIHSAVALARKEEVPAAVITFHPHPKDVMGKGDYEGYLTPQPDKQELLFDMGVDILYIIEFNEQLSRVSPQNFVAGMLLPLQISTAVVGFDFRFGYRGEGDTDTLRELGQGVMKVETAPPFLLDGVKVSSSGIRKSLQQGNITLANSWFGRNYHLRGTVSHGEKRGRTIGFPTANLRLDDPFVVPAKGVYAVKAFYKDQALCGVMNVGVKPTFHEGVIAPSFEVHLFDFEGDLYDQELKVELVAYIRPERKFDSIGALIAQIGADAETAKGLLETNS</sequence>
<dbReference type="SMART" id="SM00904">
    <property type="entry name" value="Flavokinase"/>
    <property type="match status" value="1"/>
</dbReference>
<gene>
    <name evidence="17" type="primary">ribF</name>
    <name evidence="17" type="ORF">B9T62_16355</name>
</gene>
<dbReference type="AlphaFoldDB" id="A0A2Z2K757"/>
<dbReference type="NCBIfam" id="NF004160">
    <property type="entry name" value="PRK05627.1-3"/>
    <property type="match status" value="1"/>
</dbReference>
<dbReference type="SUPFAM" id="SSF52374">
    <property type="entry name" value="Nucleotidylyl transferase"/>
    <property type="match status" value="1"/>
</dbReference>
<keyword evidence="5 15" id="KW-0288">FMN</keyword>
<proteinExistence type="inferred from homology"/>
<keyword evidence="10 15" id="KW-0274">FAD</keyword>
<dbReference type="InterPro" id="IPR023465">
    <property type="entry name" value="Riboflavin_kinase_dom_sf"/>
</dbReference>
<evidence type="ECO:0000313" key="17">
    <source>
        <dbReference type="EMBL" id="ASA22216.1"/>
    </source>
</evidence>
<protein>
    <recommendedName>
        <fullName evidence="15">Riboflavin biosynthesis protein</fullName>
    </recommendedName>
    <domain>
        <recommendedName>
            <fullName evidence="15">Riboflavin kinase</fullName>
            <ecNumber evidence="15">2.7.1.26</ecNumber>
        </recommendedName>
        <alternativeName>
            <fullName evidence="15">Flavokinase</fullName>
        </alternativeName>
    </domain>
    <domain>
        <recommendedName>
            <fullName evidence="15">FMN adenylyltransferase</fullName>
            <ecNumber evidence="15">2.7.7.2</ecNumber>
        </recommendedName>
        <alternativeName>
            <fullName evidence="15">FAD pyrophosphorylase</fullName>
        </alternativeName>
        <alternativeName>
            <fullName evidence="15">FAD synthase</fullName>
        </alternativeName>
    </domain>
</protein>
<keyword evidence="8 15" id="KW-0547">Nucleotide-binding</keyword>
<keyword evidence="18" id="KW-1185">Reference proteome</keyword>
<comment type="pathway">
    <text evidence="2 15">Cofactor biosynthesis; FAD biosynthesis; FAD from FMN: step 1/1.</text>
</comment>
<evidence type="ECO:0000256" key="13">
    <source>
        <dbReference type="ARBA" id="ARBA00047880"/>
    </source>
</evidence>
<evidence type="ECO:0000256" key="12">
    <source>
        <dbReference type="ARBA" id="ARBA00023268"/>
    </source>
</evidence>
<evidence type="ECO:0000256" key="1">
    <source>
        <dbReference type="ARBA" id="ARBA00002121"/>
    </source>
</evidence>
<dbReference type="EC" id="2.7.7.2" evidence="15"/>
<dbReference type="GO" id="GO:0006747">
    <property type="term" value="P:FAD biosynthetic process"/>
    <property type="evidence" value="ECO:0007669"/>
    <property type="project" value="UniProtKB-UniRule"/>
</dbReference>
<dbReference type="EC" id="2.7.1.26" evidence="15"/>
<feature type="domain" description="Riboflavin kinase" evidence="16">
    <location>
        <begin position="186"/>
        <end position="312"/>
    </location>
</feature>
<name>A0A2Z2K757_9BACL</name>
<evidence type="ECO:0000259" key="16">
    <source>
        <dbReference type="SMART" id="SM00904"/>
    </source>
</evidence>
<keyword evidence="4 15" id="KW-0285">Flavoprotein</keyword>
<evidence type="ECO:0000256" key="14">
    <source>
        <dbReference type="ARBA" id="ARBA00049494"/>
    </source>
</evidence>
<dbReference type="CDD" id="cd02064">
    <property type="entry name" value="FAD_synthetase_N"/>
    <property type="match status" value="1"/>
</dbReference>
<dbReference type="KEGG" id="pdh:B9T62_16355"/>
<dbReference type="Proteomes" id="UP000249890">
    <property type="component" value="Chromosome"/>
</dbReference>
<dbReference type="OrthoDB" id="9803667at2"/>
<evidence type="ECO:0000256" key="2">
    <source>
        <dbReference type="ARBA" id="ARBA00004726"/>
    </source>
</evidence>
<dbReference type="Pfam" id="PF01687">
    <property type="entry name" value="Flavokinase"/>
    <property type="match status" value="1"/>
</dbReference>
<organism evidence="17 18">
    <name type="scientific">Paenibacillus donghaensis</name>
    <dbReference type="NCBI Taxonomy" id="414771"/>
    <lineage>
        <taxon>Bacteria</taxon>
        <taxon>Bacillati</taxon>
        <taxon>Bacillota</taxon>
        <taxon>Bacilli</taxon>
        <taxon>Bacillales</taxon>
        <taxon>Paenibacillaceae</taxon>
        <taxon>Paenibacillus</taxon>
    </lineage>
</organism>
<dbReference type="InterPro" id="IPR023468">
    <property type="entry name" value="Riboflavin_kinase"/>
</dbReference>
<dbReference type="PIRSF" id="PIRSF004491">
    <property type="entry name" value="FAD_Synth"/>
    <property type="match status" value="1"/>
</dbReference>
<comment type="function">
    <text evidence="1">Catalyzes the phosphorylation of riboflavin to FMN followed by the adenylation of FMN to FAD.</text>
</comment>
<dbReference type="FunFam" id="3.40.50.620:FF:000021">
    <property type="entry name" value="Riboflavin biosynthesis protein"/>
    <property type="match status" value="1"/>
</dbReference>